<evidence type="ECO:0000313" key="25">
    <source>
        <dbReference type="EMBL" id="KAL2347808.1"/>
    </source>
</evidence>
<keyword evidence="14 22" id="KW-0472">Membrane</keyword>
<gene>
    <name evidence="25" type="ORF">Fmac_001808</name>
</gene>
<dbReference type="PROSITE" id="PS00108">
    <property type="entry name" value="PROTEIN_KINASE_ST"/>
    <property type="match status" value="1"/>
</dbReference>
<comment type="caution">
    <text evidence="25">The sequence shown here is derived from an EMBL/GenBank/DDBJ whole genome shotgun (WGS) entry which is preliminary data.</text>
</comment>
<organism evidence="25 26">
    <name type="scientific">Flemingia macrophylla</name>
    <dbReference type="NCBI Taxonomy" id="520843"/>
    <lineage>
        <taxon>Eukaryota</taxon>
        <taxon>Viridiplantae</taxon>
        <taxon>Streptophyta</taxon>
        <taxon>Embryophyta</taxon>
        <taxon>Tracheophyta</taxon>
        <taxon>Spermatophyta</taxon>
        <taxon>Magnoliopsida</taxon>
        <taxon>eudicotyledons</taxon>
        <taxon>Gunneridae</taxon>
        <taxon>Pentapetalae</taxon>
        <taxon>rosids</taxon>
        <taxon>fabids</taxon>
        <taxon>Fabales</taxon>
        <taxon>Fabaceae</taxon>
        <taxon>Papilionoideae</taxon>
        <taxon>50 kb inversion clade</taxon>
        <taxon>NPAAA clade</taxon>
        <taxon>indigoferoid/millettioid clade</taxon>
        <taxon>Phaseoleae</taxon>
        <taxon>Flemingia</taxon>
    </lineage>
</organism>
<dbReference type="FunFam" id="3.30.200.20:FF:000226">
    <property type="entry name" value="receptor protein kinase TMK1"/>
    <property type="match status" value="1"/>
</dbReference>
<evidence type="ECO:0000256" key="10">
    <source>
        <dbReference type="ARBA" id="ARBA00022741"/>
    </source>
</evidence>
<feature type="transmembrane region" description="Helical" evidence="22">
    <location>
        <begin position="485"/>
        <end position="507"/>
    </location>
</feature>
<feature type="domain" description="Protein kinase" evidence="24">
    <location>
        <begin position="584"/>
        <end position="864"/>
    </location>
</feature>
<dbReference type="InterPro" id="IPR013210">
    <property type="entry name" value="LRR_N_plant-typ"/>
</dbReference>
<comment type="catalytic activity">
    <reaction evidence="18">
        <text>L-threonyl-[protein] + ATP = O-phospho-L-threonyl-[protein] + ADP + H(+)</text>
        <dbReference type="Rhea" id="RHEA:46608"/>
        <dbReference type="Rhea" id="RHEA-COMP:11060"/>
        <dbReference type="Rhea" id="RHEA-COMP:11605"/>
        <dbReference type="ChEBI" id="CHEBI:15378"/>
        <dbReference type="ChEBI" id="CHEBI:30013"/>
        <dbReference type="ChEBI" id="CHEBI:30616"/>
        <dbReference type="ChEBI" id="CHEBI:61977"/>
        <dbReference type="ChEBI" id="CHEBI:456216"/>
        <dbReference type="EC" id="2.7.11.1"/>
    </reaction>
</comment>
<dbReference type="Proteomes" id="UP001603857">
    <property type="component" value="Unassembled WGS sequence"/>
</dbReference>
<evidence type="ECO:0000256" key="1">
    <source>
        <dbReference type="ARBA" id="ARBA00004167"/>
    </source>
</evidence>
<dbReference type="Pfam" id="PF00069">
    <property type="entry name" value="Pkinase"/>
    <property type="match status" value="1"/>
</dbReference>
<keyword evidence="12 20" id="KW-0067">ATP-binding</keyword>
<dbReference type="FunFam" id="3.80.10.10:FF:000190">
    <property type="entry name" value="Receptor-like kinase TMK4"/>
    <property type="match status" value="1"/>
</dbReference>
<feature type="chain" id="PRO_5044887139" description="non-specific serine/threonine protein kinase" evidence="23">
    <location>
        <begin position="26"/>
        <end position="938"/>
    </location>
</feature>
<dbReference type="Gene3D" id="3.80.10.10">
    <property type="entry name" value="Ribonuclease Inhibitor"/>
    <property type="match status" value="2"/>
</dbReference>
<reference evidence="25 26" key="1">
    <citation type="submission" date="2024-08" db="EMBL/GenBank/DDBJ databases">
        <title>Insights into the chromosomal genome structure of Flemingia macrophylla.</title>
        <authorList>
            <person name="Ding Y."/>
            <person name="Zhao Y."/>
            <person name="Bi W."/>
            <person name="Wu M."/>
            <person name="Zhao G."/>
            <person name="Gong Y."/>
            <person name="Li W."/>
            <person name="Zhang P."/>
        </authorList>
    </citation>
    <scope>NUCLEOTIDE SEQUENCE [LARGE SCALE GENOMIC DNA]</scope>
    <source>
        <strain evidence="25">DYQJB</strain>
        <tissue evidence="25">Leaf</tissue>
    </source>
</reference>
<feature type="region of interest" description="Disordered" evidence="21">
    <location>
        <begin position="907"/>
        <end position="938"/>
    </location>
</feature>
<keyword evidence="26" id="KW-1185">Reference proteome</keyword>
<sequence>METHVGFVLWLLVLLFCVGFECAWCQGDAEVMNMLKKAITTTNDLEWGDADVCKWSHVQCNTMNRVTAIQIGGRSLKGSLPKELVNLSELTRFECMNNGFTGPFPNMPKSLQTLLIHNNNFESMPGDFFVGMSNLEDVAIGYNAFSKWEIPGGLKDCVSLRSFSAINASLVGKIPDFFGKDGPLPGLATLSLSFNSLEGGLPATLSGSSIETLWLNGQQSSGKLNGTLDVLKGMTSLKQIWVHGNSFTGPIPDLSNHDQLFDVSLRDNQLTGVVPPSLTALPSLQVVNLTNNMLQGSPPAFKNGVRVDNDLKSGTNSFCTVDVGKPCSPLVDALLSAIEPFGYPLKFAQNWKMNDPCGTDGNSWLGIICANGNVSTINFQNMDLSGNISPSFSRLTSVTKLLLANNNLTGTIPSELTSMPGLTMLDVSNNNLYGKVPSFRGNVVVKTNGNPDIGKDKPQGSPGSNSGHTSAGNSGDDGKKHRTGAIVGTVVGGVSLLGIGALVFMMYGRKRKNAAKVQRPATIVVHPRHSGDGNGLKISVAGTGSGPAGSGGNGVFSPTSSVQHVEAGNMVISIQVLREVTNNFSEENILGRGGFGTVYKGELHDGSKIAVKRMESGVMGEKGLTEFESEISVLTKVRHRHLVALEGHCLDGNERLLVYEYMPQGPLSKHLFEWKQDGSKPLEWKRRLSIALDVARGVEYLHGLAQQIFIHRDLKPSNILLGDDMRAKVSDFGLVRLAPEGQTSFETRLAGTFGYLAPEYAVTGRVTTKVDVYSYGVILMEMITGRRAIDNSQPEENVHLVTWFRRMLLNKDSFGKLIDPTMDVDEEDIPTVRTVAELAGHCCAREPNQRPDMSHVVNVLSPLVEIWKPSEADEDDIYGIDLDLTLPQALSKWQAVEGRSTFDVSSSSSLLTSADNTQSSIPTRPSEFANSFTSSDGR</sequence>
<evidence type="ECO:0000256" key="11">
    <source>
        <dbReference type="ARBA" id="ARBA00022777"/>
    </source>
</evidence>
<dbReference type="GO" id="GO:0004674">
    <property type="term" value="F:protein serine/threonine kinase activity"/>
    <property type="evidence" value="ECO:0007669"/>
    <property type="project" value="UniProtKB-KW"/>
</dbReference>
<dbReference type="PROSITE" id="PS00107">
    <property type="entry name" value="PROTEIN_KINASE_ATP"/>
    <property type="match status" value="1"/>
</dbReference>
<feature type="region of interest" description="Disordered" evidence="21">
    <location>
        <begin position="444"/>
        <end position="481"/>
    </location>
</feature>
<dbReference type="InterPro" id="IPR001611">
    <property type="entry name" value="Leu-rich_rpt"/>
</dbReference>
<keyword evidence="5" id="KW-0433">Leucine-rich repeat</keyword>
<evidence type="ECO:0000256" key="12">
    <source>
        <dbReference type="ARBA" id="ARBA00022840"/>
    </source>
</evidence>
<protein>
    <recommendedName>
        <fullName evidence="3">non-specific serine/threonine protein kinase</fullName>
        <ecNumber evidence="3">2.7.11.1</ecNumber>
    </recommendedName>
</protein>
<comment type="subcellular location">
    <subcellularLocation>
        <location evidence="1">Membrane</location>
        <topology evidence="1">Single-pass membrane protein</topology>
    </subcellularLocation>
</comment>
<evidence type="ECO:0000256" key="4">
    <source>
        <dbReference type="ARBA" id="ARBA00022527"/>
    </source>
</evidence>
<evidence type="ECO:0000256" key="17">
    <source>
        <dbReference type="ARBA" id="ARBA00023180"/>
    </source>
</evidence>
<comment type="catalytic activity">
    <reaction evidence="19">
        <text>L-seryl-[protein] + ATP = O-phospho-L-seryl-[protein] + ADP + H(+)</text>
        <dbReference type="Rhea" id="RHEA:17989"/>
        <dbReference type="Rhea" id="RHEA-COMP:9863"/>
        <dbReference type="Rhea" id="RHEA-COMP:11604"/>
        <dbReference type="ChEBI" id="CHEBI:15378"/>
        <dbReference type="ChEBI" id="CHEBI:29999"/>
        <dbReference type="ChEBI" id="CHEBI:30616"/>
        <dbReference type="ChEBI" id="CHEBI:83421"/>
        <dbReference type="ChEBI" id="CHEBI:456216"/>
        <dbReference type="EC" id="2.7.11.1"/>
    </reaction>
</comment>
<evidence type="ECO:0000256" key="15">
    <source>
        <dbReference type="ARBA" id="ARBA00023157"/>
    </source>
</evidence>
<evidence type="ECO:0000256" key="23">
    <source>
        <dbReference type="SAM" id="SignalP"/>
    </source>
</evidence>
<dbReference type="InterPro" id="IPR052422">
    <property type="entry name" value="Auxin_Ser/Thr_Kinase"/>
</dbReference>
<dbReference type="GO" id="GO:0016020">
    <property type="term" value="C:membrane"/>
    <property type="evidence" value="ECO:0007669"/>
    <property type="project" value="UniProtKB-SubCell"/>
</dbReference>
<evidence type="ECO:0000256" key="2">
    <source>
        <dbReference type="ARBA" id="ARBA00008684"/>
    </source>
</evidence>
<feature type="signal peptide" evidence="23">
    <location>
        <begin position="1"/>
        <end position="25"/>
    </location>
</feature>
<evidence type="ECO:0000256" key="22">
    <source>
        <dbReference type="SAM" id="Phobius"/>
    </source>
</evidence>
<accession>A0ABD1NJU0</accession>
<evidence type="ECO:0000256" key="13">
    <source>
        <dbReference type="ARBA" id="ARBA00022989"/>
    </source>
</evidence>
<dbReference type="EC" id="2.7.11.1" evidence="3"/>
<keyword evidence="9" id="KW-0677">Repeat</keyword>
<dbReference type="InterPro" id="IPR008271">
    <property type="entry name" value="Ser/Thr_kinase_AS"/>
</dbReference>
<keyword evidence="10 20" id="KW-0547">Nucleotide-binding</keyword>
<dbReference type="SUPFAM" id="SSF56112">
    <property type="entry name" value="Protein kinase-like (PK-like)"/>
    <property type="match status" value="1"/>
</dbReference>
<dbReference type="Gene3D" id="1.10.510.10">
    <property type="entry name" value="Transferase(Phosphotransferase) domain 1"/>
    <property type="match status" value="1"/>
</dbReference>
<evidence type="ECO:0000313" key="26">
    <source>
        <dbReference type="Proteomes" id="UP001603857"/>
    </source>
</evidence>
<keyword evidence="11" id="KW-0418">Kinase</keyword>
<dbReference type="Gene3D" id="3.30.200.20">
    <property type="entry name" value="Phosphorylase Kinase, domain 1"/>
    <property type="match status" value="1"/>
</dbReference>
<dbReference type="Pfam" id="PF00560">
    <property type="entry name" value="LRR_1"/>
    <property type="match status" value="1"/>
</dbReference>
<keyword evidence="16" id="KW-0675">Receptor</keyword>
<dbReference type="GO" id="GO:0005524">
    <property type="term" value="F:ATP binding"/>
    <property type="evidence" value="ECO:0007669"/>
    <property type="project" value="UniProtKB-UniRule"/>
</dbReference>
<evidence type="ECO:0000256" key="9">
    <source>
        <dbReference type="ARBA" id="ARBA00022737"/>
    </source>
</evidence>
<keyword evidence="13 22" id="KW-1133">Transmembrane helix</keyword>
<evidence type="ECO:0000256" key="6">
    <source>
        <dbReference type="ARBA" id="ARBA00022679"/>
    </source>
</evidence>
<dbReference type="PANTHER" id="PTHR47986:SF6">
    <property type="entry name" value="TRANSFERASE, PROTEIN KINASE RLK-PELLE-LRR-IX FAMILY-RELATED"/>
    <property type="match status" value="1"/>
</dbReference>
<feature type="binding site" evidence="20">
    <location>
        <position position="612"/>
    </location>
    <ligand>
        <name>ATP</name>
        <dbReference type="ChEBI" id="CHEBI:30616"/>
    </ligand>
</feature>
<keyword evidence="15" id="KW-1015">Disulfide bond</keyword>
<dbReference type="FunFam" id="1.10.510.10:FF:000198">
    <property type="entry name" value="receptor protein kinase TMK1"/>
    <property type="match status" value="1"/>
</dbReference>
<name>A0ABD1NJU0_9FABA</name>
<dbReference type="PANTHER" id="PTHR47986">
    <property type="entry name" value="OSJNBA0070M12.3 PROTEIN"/>
    <property type="match status" value="1"/>
</dbReference>
<evidence type="ECO:0000256" key="16">
    <source>
        <dbReference type="ARBA" id="ARBA00023170"/>
    </source>
</evidence>
<feature type="compositionally biased region" description="Polar residues" evidence="21">
    <location>
        <begin position="461"/>
        <end position="473"/>
    </location>
</feature>
<dbReference type="InterPro" id="IPR011009">
    <property type="entry name" value="Kinase-like_dom_sf"/>
</dbReference>
<keyword evidence="8 23" id="KW-0732">Signal</keyword>
<dbReference type="EMBL" id="JBGMDY010000001">
    <property type="protein sequence ID" value="KAL2347808.1"/>
    <property type="molecule type" value="Genomic_DNA"/>
</dbReference>
<dbReference type="SMART" id="SM00220">
    <property type="entry name" value="S_TKc"/>
    <property type="match status" value="1"/>
</dbReference>
<evidence type="ECO:0000256" key="19">
    <source>
        <dbReference type="ARBA" id="ARBA00048679"/>
    </source>
</evidence>
<evidence type="ECO:0000256" key="7">
    <source>
        <dbReference type="ARBA" id="ARBA00022692"/>
    </source>
</evidence>
<keyword evidence="4" id="KW-0723">Serine/threonine-protein kinase</keyword>
<evidence type="ECO:0000256" key="14">
    <source>
        <dbReference type="ARBA" id="ARBA00023136"/>
    </source>
</evidence>
<dbReference type="SMART" id="SM00369">
    <property type="entry name" value="LRR_TYP"/>
    <property type="match status" value="4"/>
</dbReference>
<keyword evidence="6" id="KW-0808">Transferase</keyword>
<dbReference type="InterPro" id="IPR003591">
    <property type="entry name" value="Leu-rich_rpt_typical-subtyp"/>
</dbReference>
<evidence type="ECO:0000256" key="20">
    <source>
        <dbReference type="PROSITE-ProRule" id="PRU10141"/>
    </source>
</evidence>
<dbReference type="PROSITE" id="PS50011">
    <property type="entry name" value="PROTEIN_KINASE_DOM"/>
    <property type="match status" value="1"/>
</dbReference>
<dbReference type="InterPro" id="IPR032675">
    <property type="entry name" value="LRR_dom_sf"/>
</dbReference>
<dbReference type="Pfam" id="PF08263">
    <property type="entry name" value="LRRNT_2"/>
    <property type="match status" value="2"/>
</dbReference>
<evidence type="ECO:0000256" key="3">
    <source>
        <dbReference type="ARBA" id="ARBA00012513"/>
    </source>
</evidence>
<dbReference type="AlphaFoldDB" id="A0ABD1NJU0"/>
<proteinExistence type="inferred from homology"/>
<dbReference type="CDD" id="cd12087">
    <property type="entry name" value="TM_EGFR-like"/>
    <property type="match status" value="1"/>
</dbReference>
<evidence type="ECO:0000256" key="5">
    <source>
        <dbReference type="ARBA" id="ARBA00022614"/>
    </source>
</evidence>
<dbReference type="SUPFAM" id="SSF52058">
    <property type="entry name" value="L domain-like"/>
    <property type="match status" value="1"/>
</dbReference>
<dbReference type="InterPro" id="IPR017441">
    <property type="entry name" value="Protein_kinase_ATP_BS"/>
</dbReference>
<feature type="compositionally biased region" description="Polar residues" evidence="21">
    <location>
        <begin position="914"/>
        <end position="938"/>
    </location>
</feature>
<comment type="similarity">
    <text evidence="2">Belongs to the protein kinase superfamily. Ser/Thr protein kinase family.</text>
</comment>
<evidence type="ECO:0000256" key="18">
    <source>
        <dbReference type="ARBA" id="ARBA00047899"/>
    </source>
</evidence>
<evidence type="ECO:0000259" key="24">
    <source>
        <dbReference type="PROSITE" id="PS50011"/>
    </source>
</evidence>
<dbReference type="FunFam" id="3.80.10.10:FF:000129">
    <property type="entry name" value="Leucine-rich repeat receptor-like kinase"/>
    <property type="match status" value="1"/>
</dbReference>
<dbReference type="CDD" id="cd14066">
    <property type="entry name" value="STKc_IRAK"/>
    <property type="match status" value="1"/>
</dbReference>
<evidence type="ECO:0000256" key="8">
    <source>
        <dbReference type="ARBA" id="ARBA00022729"/>
    </source>
</evidence>
<keyword evidence="7 22" id="KW-0812">Transmembrane</keyword>
<evidence type="ECO:0000256" key="21">
    <source>
        <dbReference type="SAM" id="MobiDB-lite"/>
    </source>
</evidence>
<dbReference type="InterPro" id="IPR000719">
    <property type="entry name" value="Prot_kinase_dom"/>
</dbReference>
<keyword evidence="17" id="KW-0325">Glycoprotein</keyword>